<dbReference type="InterPro" id="IPR007403">
    <property type="entry name" value="DUF456"/>
</dbReference>
<evidence type="ECO:0000313" key="2">
    <source>
        <dbReference type="EMBL" id="MDC7228296.1"/>
    </source>
</evidence>
<feature type="transmembrane region" description="Helical" evidence="1">
    <location>
        <begin position="6"/>
        <end position="24"/>
    </location>
</feature>
<dbReference type="PANTHER" id="PTHR39165">
    <property type="entry name" value="IG HYPOTHETICAL 17883"/>
    <property type="match status" value="1"/>
</dbReference>
<accession>A0AAJ1IJR5</accession>
<sequence>MVFDIVMIVLGAVLLLTGFIGCVVPVLPGPVLSYTALILVSIPAGFTLFKPATLIILAAAAVLSQILDNIFPVLSSKKAGAGKAGIWGSIIGMIIGMIFFPPLGVIIGAFTGALAGEAIFNRENQNPLKAALAVFTGTILGIIVKLTVSGIIAAVFIRGAGNLL</sequence>
<gene>
    <name evidence="2" type="ORF">PQJ61_16155</name>
</gene>
<feature type="transmembrane region" description="Helical" evidence="1">
    <location>
        <begin position="130"/>
        <end position="157"/>
    </location>
</feature>
<dbReference type="Pfam" id="PF04306">
    <property type="entry name" value="DUF456"/>
    <property type="match status" value="1"/>
</dbReference>
<keyword evidence="1" id="KW-1133">Transmembrane helix</keyword>
<keyword evidence="1" id="KW-0472">Membrane</keyword>
<proteinExistence type="predicted"/>
<dbReference type="PANTHER" id="PTHR39165:SF1">
    <property type="entry name" value="DUF456 DOMAIN-CONTAINING PROTEIN"/>
    <property type="match status" value="1"/>
</dbReference>
<keyword evidence="1" id="KW-0812">Transmembrane</keyword>
<feature type="transmembrane region" description="Helical" evidence="1">
    <location>
        <begin position="86"/>
        <end position="110"/>
    </location>
</feature>
<dbReference type="EMBL" id="JAQQAL010000044">
    <property type="protein sequence ID" value="MDC7228296.1"/>
    <property type="molecule type" value="Genomic_DNA"/>
</dbReference>
<comment type="caution">
    <text evidence="2">The sequence shown here is derived from an EMBL/GenBank/DDBJ whole genome shotgun (WGS) entry which is preliminary data.</text>
</comment>
<dbReference type="AlphaFoldDB" id="A0AAJ1IJR5"/>
<name>A0AAJ1IJR5_9SPIO</name>
<reference evidence="2 3" key="1">
    <citation type="submission" date="2022-12" db="EMBL/GenBank/DDBJ databases">
        <title>Metagenome assembled genome from gulf of manar.</title>
        <authorList>
            <person name="Kohli P."/>
            <person name="Pk S."/>
            <person name="Venkata Ramana C."/>
            <person name="Sasikala C."/>
        </authorList>
    </citation>
    <scope>NUCLEOTIDE SEQUENCE [LARGE SCALE GENOMIC DNA]</scope>
    <source>
        <strain evidence="2">JB008</strain>
    </source>
</reference>
<organism evidence="2 3">
    <name type="scientific">Candidatus Thalassospirochaeta sargassi</name>
    <dbReference type="NCBI Taxonomy" id="3119039"/>
    <lineage>
        <taxon>Bacteria</taxon>
        <taxon>Pseudomonadati</taxon>
        <taxon>Spirochaetota</taxon>
        <taxon>Spirochaetia</taxon>
        <taxon>Spirochaetales</taxon>
        <taxon>Spirochaetaceae</taxon>
        <taxon>Candidatus Thalassospirochaeta</taxon>
    </lineage>
</organism>
<evidence type="ECO:0000256" key="1">
    <source>
        <dbReference type="SAM" id="Phobius"/>
    </source>
</evidence>
<protein>
    <submittedName>
        <fullName evidence="2">DUF456 domain-containing protein</fullName>
    </submittedName>
</protein>
<dbReference type="Proteomes" id="UP001221217">
    <property type="component" value="Unassembled WGS sequence"/>
</dbReference>
<evidence type="ECO:0000313" key="3">
    <source>
        <dbReference type="Proteomes" id="UP001221217"/>
    </source>
</evidence>